<evidence type="ECO:0000256" key="4">
    <source>
        <dbReference type="ARBA" id="ARBA00023159"/>
    </source>
</evidence>
<evidence type="ECO:0000256" key="5">
    <source>
        <dbReference type="ARBA" id="ARBA00023163"/>
    </source>
</evidence>
<dbReference type="PANTHER" id="PTHR30346:SF26">
    <property type="entry name" value="HYDROGEN PEROXIDE-INDUCIBLE GENES ACTIVATOR"/>
    <property type="match status" value="1"/>
</dbReference>
<evidence type="ECO:0000259" key="6">
    <source>
        <dbReference type="PROSITE" id="PS50931"/>
    </source>
</evidence>
<sequence length="317" mass="34837">MPFRPSHRQLEYLVALGETGHFGEAAKRCHVSQPTLSVQVALLEKQLGVTLIDRMPGQVAPTPVGLEIIQAAKIILNGLDEIRVLATSSKGNLGGSIRLGVAPSFGPYFLPHLLPRLHLRHPDLKLYIREDRPRLLERAVLQGETDCGLGPIPFGQEDFVSEQICSERIFLGVPKDHPLAQMESVPMAALKGARMLTLGPGHRLMDEVRKLADMSGAILALEYEGSSLDAIRQMVSIEMGLSLFPELYVRSEVAKDEGIRLLTITDWEGTRDIGFFWRRASMRGGHFQALAKLAGAVADQLFARSPLEKDPQPGRGS</sequence>
<gene>
    <name evidence="7" type="ORF">J2045_004456</name>
</gene>
<evidence type="ECO:0000256" key="1">
    <source>
        <dbReference type="ARBA" id="ARBA00009437"/>
    </source>
</evidence>
<dbReference type="RefSeq" id="WP_307377244.1">
    <property type="nucleotide sequence ID" value="NZ_JAUSUW010000020.1"/>
</dbReference>
<reference evidence="7 8" key="1">
    <citation type="submission" date="2023-07" db="EMBL/GenBank/DDBJ databases">
        <title>Genomic Encyclopedia of Type Strains, Phase IV (KMG-IV): sequencing the most valuable type-strain genomes for metagenomic binning, comparative biology and taxonomic classification.</title>
        <authorList>
            <person name="Goeker M."/>
        </authorList>
    </citation>
    <scope>NUCLEOTIDE SEQUENCE [LARGE SCALE GENOMIC DNA]</scope>
    <source>
        <strain evidence="7 8">DSM 1111</strain>
    </source>
</reference>
<dbReference type="Proteomes" id="UP001238496">
    <property type="component" value="Unassembled WGS sequence"/>
</dbReference>
<organism evidence="7 8">
    <name type="scientific">Peteryoungia aggregata LMG 23059</name>
    <dbReference type="NCBI Taxonomy" id="1368425"/>
    <lineage>
        <taxon>Bacteria</taxon>
        <taxon>Pseudomonadati</taxon>
        <taxon>Pseudomonadota</taxon>
        <taxon>Alphaproteobacteria</taxon>
        <taxon>Hyphomicrobiales</taxon>
        <taxon>Rhizobiaceae</taxon>
        <taxon>Peteryoungia</taxon>
    </lineage>
</organism>
<dbReference type="CDD" id="cd08411">
    <property type="entry name" value="PBP2_OxyR"/>
    <property type="match status" value="1"/>
</dbReference>
<dbReference type="PRINTS" id="PR00039">
    <property type="entry name" value="HTHLYSR"/>
</dbReference>
<dbReference type="InterPro" id="IPR036388">
    <property type="entry name" value="WH-like_DNA-bd_sf"/>
</dbReference>
<evidence type="ECO:0000256" key="3">
    <source>
        <dbReference type="ARBA" id="ARBA00023125"/>
    </source>
</evidence>
<keyword evidence="5" id="KW-0804">Transcription</keyword>
<name>A0ABU0GDG6_9HYPH</name>
<dbReference type="EMBL" id="JAUSUW010000020">
    <property type="protein sequence ID" value="MDQ0423404.1"/>
    <property type="molecule type" value="Genomic_DNA"/>
</dbReference>
<keyword evidence="2" id="KW-0805">Transcription regulation</keyword>
<evidence type="ECO:0000256" key="2">
    <source>
        <dbReference type="ARBA" id="ARBA00023015"/>
    </source>
</evidence>
<dbReference type="Pfam" id="PF00126">
    <property type="entry name" value="HTH_1"/>
    <property type="match status" value="1"/>
</dbReference>
<dbReference type="Pfam" id="PF03466">
    <property type="entry name" value="LysR_substrate"/>
    <property type="match status" value="1"/>
</dbReference>
<dbReference type="InterPro" id="IPR000847">
    <property type="entry name" value="LysR_HTH_N"/>
</dbReference>
<keyword evidence="4" id="KW-0010">Activator</keyword>
<dbReference type="Gene3D" id="1.10.10.10">
    <property type="entry name" value="Winged helix-like DNA-binding domain superfamily/Winged helix DNA-binding domain"/>
    <property type="match status" value="1"/>
</dbReference>
<dbReference type="InterPro" id="IPR005119">
    <property type="entry name" value="LysR_subst-bd"/>
</dbReference>
<protein>
    <submittedName>
        <fullName evidence="7">LysR family hydrogen peroxide-inducible transcriptional activator</fullName>
    </submittedName>
</protein>
<comment type="similarity">
    <text evidence="1">Belongs to the LysR transcriptional regulatory family.</text>
</comment>
<keyword evidence="3" id="KW-0238">DNA-binding</keyword>
<evidence type="ECO:0000313" key="7">
    <source>
        <dbReference type="EMBL" id="MDQ0423404.1"/>
    </source>
</evidence>
<dbReference type="PANTHER" id="PTHR30346">
    <property type="entry name" value="TRANSCRIPTIONAL DUAL REGULATOR HCAR-RELATED"/>
    <property type="match status" value="1"/>
</dbReference>
<keyword evidence="8" id="KW-1185">Reference proteome</keyword>
<dbReference type="InterPro" id="IPR036390">
    <property type="entry name" value="WH_DNA-bd_sf"/>
</dbReference>
<dbReference type="SUPFAM" id="SSF46785">
    <property type="entry name" value="Winged helix' DNA-binding domain"/>
    <property type="match status" value="1"/>
</dbReference>
<comment type="caution">
    <text evidence="7">The sequence shown here is derived from an EMBL/GenBank/DDBJ whole genome shotgun (WGS) entry which is preliminary data.</text>
</comment>
<dbReference type="SUPFAM" id="SSF53850">
    <property type="entry name" value="Periplasmic binding protein-like II"/>
    <property type="match status" value="1"/>
</dbReference>
<dbReference type="Gene3D" id="3.40.190.10">
    <property type="entry name" value="Periplasmic binding protein-like II"/>
    <property type="match status" value="2"/>
</dbReference>
<dbReference type="PROSITE" id="PS50931">
    <property type="entry name" value="HTH_LYSR"/>
    <property type="match status" value="1"/>
</dbReference>
<accession>A0ABU0GDG6</accession>
<feature type="domain" description="HTH lysR-type" evidence="6">
    <location>
        <begin position="1"/>
        <end position="62"/>
    </location>
</feature>
<proteinExistence type="inferred from homology"/>
<evidence type="ECO:0000313" key="8">
    <source>
        <dbReference type="Proteomes" id="UP001238496"/>
    </source>
</evidence>